<feature type="transmembrane region" description="Helical" evidence="1">
    <location>
        <begin position="379"/>
        <end position="400"/>
    </location>
</feature>
<keyword evidence="1" id="KW-1133">Transmembrane helix</keyword>
<evidence type="ECO:0000313" key="3">
    <source>
        <dbReference type="Proteomes" id="UP001364211"/>
    </source>
</evidence>
<comment type="caution">
    <text evidence="2">The sequence shown here is derived from an EMBL/GenBank/DDBJ whole genome shotgun (WGS) entry which is preliminary data.</text>
</comment>
<feature type="transmembrane region" description="Helical" evidence="1">
    <location>
        <begin position="405"/>
        <end position="426"/>
    </location>
</feature>
<keyword evidence="1" id="KW-0472">Membrane</keyword>
<dbReference type="RefSeq" id="WP_340295085.1">
    <property type="nucleotide sequence ID" value="NZ_JBBJUP010000027.1"/>
</dbReference>
<evidence type="ECO:0000256" key="1">
    <source>
        <dbReference type="SAM" id="Phobius"/>
    </source>
</evidence>
<feature type="transmembrane region" description="Helical" evidence="1">
    <location>
        <begin position="263"/>
        <end position="281"/>
    </location>
</feature>
<dbReference type="PANTHER" id="PTHR30282:SF0">
    <property type="entry name" value="P-AMINOBENZOYL-GLUTAMATE TRANSPORT PROTEIN"/>
    <property type="match status" value="1"/>
</dbReference>
<organism evidence="2 3">
    <name type="scientific">Pseudonocardia spirodelae</name>
    <dbReference type="NCBI Taxonomy" id="3133431"/>
    <lineage>
        <taxon>Bacteria</taxon>
        <taxon>Bacillati</taxon>
        <taxon>Actinomycetota</taxon>
        <taxon>Actinomycetes</taxon>
        <taxon>Pseudonocardiales</taxon>
        <taxon>Pseudonocardiaceae</taxon>
        <taxon>Pseudonocardia</taxon>
    </lineage>
</organism>
<proteinExistence type="predicted"/>
<evidence type="ECO:0000313" key="2">
    <source>
        <dbReference type="EMBL" id="MEJ8282049.1"/>
    </source>
</evidence>
<feature type="transmembrane region" description="Helical" evidence="1">
    <location>
        <begin position="25"/>
        <end position="44"/>
    </location>
</feature>
<keyword evidence="3" id="KW-1185">Reference proteome</keyword>
<reference evidence="2 3" key="1">
    <citation type="submission" date="2024-03" db="EMBL/GenBank/DDBJ databases">
        <title>Draft genome sequence of Pseudonocardia sp. DW16-2.</title>
        <authorList>
            <person name="Duangmal K."/>
        </authorList>
    </citation>
    <scope>NUCLEOTIDE SEQUENCE [LARGE SCALE GENOMIC DNA]</scope>
    <source>
        <strain evidence="2 3">DW16-2</strain>
    </source>
</reference>
<feature type="transmembrane region" description="Helical" evidence="1">
    <location>
        <begin position="80"/>
        <end position="99"/>
    </location>
</feature>
<gene>
    <name evidence="2" type="ORF">WJX68_24170</name>
</gene>
<feature type="transmembrane region" description="Helical" evidence="1">
    <location>
        <begin position="301"/>
        <end position="327"/>
    </location>
</feature>
<name>A0ABU8TDQ0_9PSEU</name>
<accession>A0ABU8TDQ0</accession>
<feature type="transmembrane region" description="Helical" evidence="1">
    <location>
        <begin position="474"/>
        <end position="493"/>
    </location>
</feature>
<feature type="transmembrane region" description="Helical" evidence="1">
    <location>
        <begin position="339"/>
        <end position="359"/>
    </location>
</feature>
<dbReference type="Pfam" id="PF03806">
    <property type="entry name" value="ABG_transport"/>
    <property type="match status" value="1"/>
</dbReference>
<dbReference type="InterPro" id="IPR004697">
    <property type="entry name" value="AbgT"/>
</dbReference>
<dbReference type="Proteomes" id="UP001364211">
    <property type="component" value="Unassembled WGS sequence"/>
</dbReference>
<protein>
    <submittedName>
        <fullName evidence="2">AbgT family transporter</fullName>
    </submittedName>
</protein>
<dbReference type="PANTHER" id="PTHR30282">
    <property type="entry name" value="P-AMINOBENZOYL GLUTAMATE TRANSPORTER"/>
    <property type="match status" value="1"/>
</dbReference>
<feature type="transmembrane region" description="Helical" evidence="1">
    <location>
        <begin position="120"/>
        <end position="143"/>
    </location>
</feature>
<sequence length="506" mass="52902">MTAPARPGPVIRTIERVGNRVPHPFYLFWILLLLLGAGSAVLALNGATAQLPGAPQAQPVRNILSVAGLQQLLTTMVDNFIGFPPLGVVLTMLLGVGVCERTGLLRALVNVALARVPRRLMPYAVVYLCVQGHFMGDAAMVILPPLAALAFASVGRHPVAGALGAFAATAVGYGSGVIVGALDANLSALTESVLPPGTPPDIGVGVLMNYWMQLVSSLVLPAVLGWILVHRVEPGLGPVDPEPGAEPDPDTTVTPRQRRALRVAGLALAVWLACALAAWLVPGGPLQGPDGLVDSPFLDGIVPLLFLSFLVTGLSYGVAAGVVTRAADVPEMMAESLRGMLGFVVIAFSAGQFIAMFTWSRVGTWLAVEGSAGLRAVGLTGLGALLLALVLCSVLAMVIFSGASLWTVLAPVLVPVFVGLGLHPAVVQGTYRIGDAITNPVSPLNPYLYVLQLTCRRYDRSFTLGMVFSRMAQFVLPVFVVWVVILCGFYLLGVPLGPGTTIRLAP</sequence>
<keyword evidence="1" id="KW-0812">Transmembrane</keyword>
<dbReference type="EMBL" id="JBBJUP010000027">
    <property type="protein sequence ID" value="MEJ8282049.1"/>
    <property type="molecule type" value="Genomic_DNA"/>
</dbReference>